<accession>A0A3Q4G2A7</accession>
<proteinExistence type="predicted"/>
<dbReference type="OMA" id="CADAYKE"/>
<dbReference type="CDD" id="cd01650">
    <property type="entry name" value="RT_nLTR_like"/>
    <property type="match status" value="1"/>
</dbReference>
<evidence type="ECO:0000259" key="1">
    <source>
        <dbReference type="PROSITE" id="PS50878"/>
    </source>
</evidence>
<dbReference type="InterPro" id="IPR043502">
    <property type="entry name" value="DNA/RNA_pol_sf"/>
</dbReference>
<dbReference type="PROSITE" id="PS50878">
    <property type="entry name" value="RT_POL"/>
    <property type="match status" value="1"/>
</dbReference>
<dbReference type="InterPro" id="IPR000477">
    <property type="entry name" value="RT_dom"/>
</dbReference>
<dbReference type="GeneTree" id="ENSGT00940000163630"/>
<reference evidence="2" key="1">
    <citation type="submission" date="2025-08" db="UniProtKB">
        <authorList>
            <consortium name="Ensembl"/>
        </authorList>
    </citation>
    <scope>IDENTIFICATION</scope>
</reference>
<evidence type="ECO:0000313" key="3">
    <source>
        <dbReference type="Proteomes" id="UP000261580"/>
    </source>
</evidence>
<sequence length="463" mass="53146">MTSLKENIDRVNREVLFNMLRRTDFHGNSDFMILNNQKKRRNDFIVSIKDKHGKSVFKEEGKRQVIRDYCSEMFSSIDTNSDAINNFLSEVEPLDSVIYETLLGKIKREEVESVINQLSTDKTPGLDGLPSEFYKLVSKELSELLTQYFNEGIERGTMGKSFYEGVMCLLYKKGDREDINNYRQLTIMNVDYKIFAKIIMTRLEDVLDIIIEKEQTCAIKGRLMWDNLCMLREIIYNEKDSELCILGLDQKRAFDSVSHSYLWQVMKAYNFPDQFISIIQLIYKKSLVRVKVNGKLSSPFSAECGVKQGCPLSAALYVLAINPLLKRINHDKRIKGYILDKSHKIAALAYADDVTVLIRNQSELLEKLIRKAGSLVGMKLDTLVTVAEKRTLKKLMGIMNNAGHPLHTVVNNQRSLFSDRLLLPMSKTNRLKNSFIPHAIKLFNSSLEGRGRRNRGTREGGNN</sequence>
<dbReference type="Ensembl" id="ENSNBRT00000002477.1">
    <property type="protein sequence ID" value="ENSNBRP00000002385.1"/>
    <property type="gene ID" value="ENSNBRG00000001934.1"/>
</dbReference>
<dbReference type="Proteomes" id="UP000261580">
    <property type="component" value="Unassembled WGS sequence"/>
</dbReference>
<dbReference type="Pfam" id="PF00078">
    <property type="entry name" value="RVT_1"/>
    <property type="match status" value="1"/>
</dbReference>
<dbReference type="PANTHER" id="PTHR31635:SF196">
    <property type="entry name" value="REVERSE TRANSCRIPTASE DOMAIN-CONTAINING PROTEIN-RELATED"/>
    <property type="match status" value="1"/>
</dbReference>
<keyword evidence="3" id="KW-1185">Reference proteome</keyword>
<protein>
    <recommendedName>
        <fullName evidence="1">Reverse transcriptase domain-containing protein</fullName>
    </recommendedName>
</protein>
<feature type="domain" description="Reverse transcriptase" evidence="1">
    <location>
        <begin position="151"/>
        <end position="406"/>
    </location>
</feature>
<dbReference type="STRING" id="32507.ENSNBRP00000002385"/>
<reference evidence="2" key="2">
    <citation type="submission" date="2025-09" db="UniProtKB">
        <authorList>
            <consortium name="Ensembl"/>
        </authorList>
    </citation>
    <scope>IDENTIFICATION</scope>
</reference>
<name>A0A3Q4G2A7_NEOBR</name>
<organism evidence="2 3">
    <name type="scientific">Neolamprologus brichardi</name>
    <name type="common">Fairy cichlid</name>
    <name type="synonym">Lamprologus brichardi</name>
    <dbReference type="NCBI Taxonomy" id="32507"/>
    <lineage>
        <taxon>Eukaryota</taxon>
        <taxon>Metazoa</taxon>
        <taxon>Chordata</taxon>
        <taxon>Craniata</taxon>
        <taxon>Vertebrata</taxon>
        <taxon>Euteleostomi</taxon>
        <taxon>Actinopterygii</taxon>
        <taxon>Neopterygii</taxon>
        <taxon>Teleostei</taxon>
        <taxon>Neoteleostei</taxon>
        <taxon>Acanthomorphata</taxon>
        <taxon>Ovalentaria</taxon>
        <taxon>Cichlomorphae</taxon>
        <taxon>Cichliformes</taxon>
        <taxon>Cichlidae</taxon>
        <taxon>African cichlids</taxon>
        <taxon>Pseudocrenilabrinae</taxon>
        <taxon>Lamprologini</taxon>
        <taxon>Neolamprologus</taxon>
    </lineage>
</organism>
<dbReference type="AlphaFoldDB" id="A0A3Q4G2A7"/>
<dbReference type="Bgee" id="ENSNBRG00000001934">
    <property type="expression patterns" value="Expressed in blood"/>
</dbReference>
<evidence type="ECO:0000313" key="2">
    <source>
        <dbReference type="Ensembl" id="ENSNBRP00000002385.1"/>
    </source>
</evidence>
<dbReference type="PANTHER" id="PTHR31635">
    <property type="entry name" value="REVERSE TRANSCRIPTASE DOMAIN-CONTAINING PROTEIN-RELATED"/>
    <property type="match status" value="1"/>
</dbReference>
<dbReference type="SUPFAM" id="SSF56672">
    <property type="entry name" value="DNA/RNA polymerases"/>
    <property type="match status" value="1"/>
</dbReference>